<dbReference type="NCBIfam" id="NF007386">
    <property type="entry name" value="PRK09907.1"/>
    <property type="match status" value="1"/>
</dbReference>
<evidence type="ECO:0000313" key="2">
    <source>
        <dbReference type="Proteomes" id="UP000218471"/>
    </source>
</evidence>
<dbReference type="GO" id="GO:0003677">
    <property type="term" value="F:DNA binding"/>
    <property type="evidence" value="ECO:0007669"/>
    <property type="project" value="InterPro"/>
</dbReference>
<dbReference type="Pfam" id="PF02452">
    <property type="entry name" value="PemK_toxin"/>
    <property type="match status" value="1"/>
</dbReference>
<keyword evidence="1" id="KW-0378">Hydrolase</keyword>
<dbReference type="RefSeq" id="WP_000240419.1">
    <property type="nucleotide sequence ID" value="NZ_JQOL01000212.1"/>
</dbReference>
<dbReference type="EC" id="3.1.27.-" evidence="1"/>
<evidence type="ECO:0000313" key="1">
    <source>
        <dbReference type="EMBL" id="KAK2617067.1"/>
    </source>
</evidence>
<dbReference type="Proteomes" id="UP000218471">
    <property type="component" value="Unassembled WGS sequence"/>
</dbReference>
<keyword evidence="1" id="KW-0614">Plasmid</keyword>
<proteinExistence type="predicted"/>
<dbReference type="InterPro" id="IPR003477">
    <property type="entry name" value="PemK-like"/>
</dbReference>
<dbReference type="GO" id="GO:0016787">
    <property type="term" value="F:hydrolase activity"/>
    <property type="evidence" value="ECO:0007669"/>
    <property type="project" value="UniProtKB-KW"/>
</dbReference>
<dbReference type="GO" id="GO:0004521">
    <property type="term" value="F:RNA endonuclease activity"/>
    <property type="evidence" value="ECO:0007669"/>
    <property type="project" value="TreeGrafter"/>
</dbReference>
<accession>A0AAV9FS82</accession>
<dbReference type="SUPFAM" id="SSF50118">
    <property type="entry name" value="Cell growth inhibitor/plasmid maintenance toxic component"/>
    <property type="match status" value="1"/>
</dbReference>
<name>A0AAV9FS82_LEPIR</name>
<dbReference type="PANTHER" id="PTHR33988">
    <property type="entry name" value="ENDORIBONUCLEASE MAZF-RELATED"/>
    <property type="match status" value="1"/>
</dbReference>
<dbReference type="AlphaFoldDB" id="A0AAV9FS82"/>
<reference evidence="1" key="1">
    <citation type="submission" date="2023-10" db="EMBL/GenBank/DDBJ databases">
        <title>Genomic and proteomic analysis of Leptospira interrogans strain CUDO8.</title>
        <authorList>
            <person name="Boonciew P."/>
            <person name="Kurilung A."/>
            <person name="Prapasarakul N."/>
        </authorList>
    </citation>
    <scope>NUCLEOTIDE SEQUENCE</scope>
    <source>
        <strain evidence="1">CUDO8</strain>
        <plasmid evidence="1">pDO8_2</plasmid>
    </source>
</reference>
<organism evidence="1 2">
    <name type="scientific">Leptospira interrogans</name>
    <dbReference type="NCBI Taxonomy" id="173"/>
    <lineage>
        <taxon>Bacteria</taxon>
        <taxon>Pseudomonadati</taxon>
        <taxon>Spirochaetota</taxon>
        <taxon>Spirochaetia</taxon>
        <taxon>Leptospirales</taxon>
        <taxon>Leptospiraceae</taxon>
        <taxon>Leptospira</taxon>
    </lineage>
</organism>
<sequence>MVKNRNYTPEKGDIVWLNFTPQAGHEQKGRRPALVLSPKEYNSKTGLAIFCPITSKIKGYPFEVLIKSKKIDGVILSDQVKNLDWTIREAEFIESINKVSLKEVLDNIKLLILT</sequence>
<geneLocation type="plasmid" evidence="1">
    <name>pDO8_2</name>
</geneLocation>
<dbReference type="EMBL" id="NKYG02000005">
    <property type="protein sequence ID" value="KAK2617067.1"/>
    <property type="molecule type" value="Genomic_DNA"/>
</dbReference>
<comment type="caution">
    <text evidence="1">The sequence shown here is derived from an EMBL/GenBank/DDBJ whole genome shotgun (WGS) entry which is preliminary data.</text>
</comment>
<gene>
    <name evidence="1" type="primary">mazF</name>
    <name evidence="1" type="ORF">CFV95_021320</name>
</gene>
<dbReference type="GO" id="GO:0006402">
    <property type="term" value="P:mRNA catabolic process"/>
    <property type="evidence" value="ECO:0007669"/>
    <property type="project" value="TreeGrafter"/>
</dbReference>
<dbReference type="InterPro" id="IPR011067">
    <property type="entry name" value="Plasmid_toxin/cell-grow_inhib"/>
</dbReference>
<dbReference type="GO" id="GO:0016075">
    <property type="term" value="P:rRNA catabolic process"/>
    <property type="evidence" value="ECO:0007669"/>
    <property type="project" value="TreeGrafter"/>
</dbReference>
<dbReference type="PANTHER" id="PTHR33988:SF3">
    <property type="entry name" value="ENDORIBONUCLEASE TOXIN CHPB-RELATED"/>
    <property type="match status" value="1"/>
</dbReference>
<protein>
    <submittedName>
        <fullName evidence="1">Endoribonuclease MazF</fullName>
        <ecNumber evidence="1">3.1.27.-</ecNumber>
    </submittedName>
</protein>
<dbReference type="Gene3D" id="2.30.30.110">
    <property type="match status" value="1"/>
</dbReference>